<dbReference type="AlphaFoldDB" id="A0AAD4SJU7"/>
<evidence type="ECO:0000313" key="2">
    <source>
        <dbReference type="Proteomes" id="UP001202328"/>
    </source>
</evidence>
<gene>
    <name evidence="1" type="ORF">MKW98_003688</name>
</gene>
<feature type="non-terminal residue" evidence="1">
    <location>
        <position position="53"/>
    </location>
</feature>
<accession>A0AAD4SJU7</accession>
<evidence type="ECO:0000313" key="1">
    <source>
        <dbReference type="EMBL" id="KAI3908043.1"/>
    </source>
</evidence>
<organism evidence="1 2">
    <name type="scientific">Papaver atlanticum</name>
    <dbReference type="NCBI Taxonomy" id="357466"/>
    <lineage>
        <taxon>Eukaryota</taxon>
        <taxon>Viridiplantae</taxon>
        <taxon>Streptophyta</taxon>
        <taxon>Embryophyta</taxon>
        <taxon>Tracheophyta</taxon>
        <taxon>Spermatophyta</taxon>
        <taxon>Magnoliopsida</taxon>
        <taxon>Ranunculales</taxon>
        <taxon>Papaveraceae</taxon>
        <taxon>Papaveroideae</taxon>
        <taxon>Papaver</taxon>
    </lineage>
</organism>
<dbReference type="EMBL" id="JAJJMB010010543">
    <property type="protein sequence ID" value="KAI3908043.1"/>
    <property type="molecule type" value="Genomic_DNA"/>
</dbReference>
<proteinExistence type="predicted"/>
<name>A0AAD4SJU7_9MAGN</name>
<keyword evidence="2" id="KW-1185">Reference proteome</keyword>
<sequence>NPLVSRNRLAALLLSESQGVGCCCNDGDEDDYELLRDNNAGFHRPAPPTMRQA</sequence>
<protein>
    <submittedName>
        <fullName evidence="1">Uncharacterized protein</fullName>
    </submittedName>
</protein>
<comment type="caution">
    <text evidence="1">The sequence shown here is derived from an EMBL/GenBank/DDBJ whole genome shotgun (WGS) entry which is preliminary data.</text>
</comment>
<reference evidence="1" key="1">
    <citation type="submission" date="2022-04" db="EMBL/GenBank/DDBJ databases">
        <title>A functionally conserved STORR gene fusion in Papaver species that diverged 16.8 million years ago.</title>
        <authorList>
            <person name="Catania T."/>
        </authorList>
    </citation>
    <scope>NUCLEOTIDE SEQUENCE</scope>
    <source>
        <strain evidence="1">S-188037</strain>
    </source>
</reference>
<dbReference type="Proteomes" id="UP001202328">
    <property type="component" value="Unassembled WGS sequence"/>
</dbReference>